<gene>
    <name evidence="3" type="ORF">UFOVP412_38</name>
</gene>
<evidence type="ECO:0000256" key="1">
    <source>
        <dbReference type="SAM" id="Coils"/>
    </source>
</evidence>
<accession>A0A6J5M4K7</accession>
<feature type="region of interest" description="Disordered" evidence="2">
    <location>
        <begin position="592"/>
        <end position="614"/>
    </location>
</feature>
<dbReference type="InterPro" id="IPR032427">
    <property type="entry name" value="P22_portal"/>
</dbReference>
<dbReference type="EMBL" id="LR796387">
    <property type="protein sequence ID" value="CAB4141142.1"/>
    <property type="molecule type" value="Genomic_DNA"/>
</dbReference>
<organism evidence="3">
    <name type="scientific">uncultured Caudovirales phage</name>
    <dbReference type="NCBI Taxonomy" id="2100421"/>
    <lineage>
        <taxon>Viruses</taxon>
        <taxon>Duplodnaviria</taxon>
        <taxon>Heunggongvirae</taxon>
        <taxon>Uroviricota</taxon>
        <taxon>Caudoviricetes</taxon>
        <taxon>Peduoviridae</taxon>
        <taxon>Maltschvirus</taxon>
        <taxon>Maltschvirus maltsch</taxon>
    </lineage>
</organism>
<feature type="coiled-coil region" evidence="1">
    <location>
        <begin position="684"/>
        <end position="716"/>
    </location>
</feature>
<keyword evidence="1" id="KW-0175">Coiled coil</keyword>
<sequence>MATNDGMYVSKEAEDAVEEILEDEEKYDSHQSVMQMLQAAQWADHDNREKAREAHLFVSKKDGQWEPFWWNNNVDKPRYTFDMVSPIVDQIAGEIEQADFDVKVSPAGGSASKDIAEVYDGIIRNLETISNASMTYSRAARGAVTCGFDAWRIVQKYADDNSFDQDLLIEPIGNAIDRVWFDPSAQLQDKSDARYCFVLHPIAADEYSARWPEGKAASIPDDREGDAYYDKAEVVVIGELLYIEEYMRELVLMSNGQVHEVDDDFESVRDELLAMGVQEVRRRERKYKKVCSRLFDATDFLEDDKDTVFCYLPVIPVYANFKILENKTIYYGAVEKLMDSQRVLNYSLSREIEEGALAPRAKYWMTHTQAAGHELQLQTLNTNTDPVQFYNVDPSAPPPTQQGGAQINPGLRTISEAMRGIIGMAAGMFASNMGDNPGLQSGVAIERLQNKGDNGTHKYFQAAEIAIGHTGRVLVSAIPKVYDSQRQMRLMYDDGSAEMKLINQEVIDNQSGKVVKLNDLSAGTYDVVCKAGPSFRNRQEQTLKTLLDIAQIDPTILQLGGDLLLKNVVSPVAESLAERKRAQMISQGLIPPSQMTDEERQELEMRQQNQQPQQDPNMVLAMAEVKKAEADALNAQNNQTKLQLDAAKLQLEMRKFEAESAVGTAEAQAAITKSATEQQLTQAKIKTEDAKVALEAEKLRLEQESLRLEQQRLIVEADTKAAELRLKEQIEVLKMQQAQIKTTARFNRQTGQIEPV</sequence>
<feature type="coiled-coil region" evidence="1">
    <location>
        <begin position="618"/>
        <end position="659"/>
    </location>
</feature>
<evidence type="ECO:0000256" key="2">
    <source>
        <dbReference type="SAM" id="MobiDB-lite"/>
    </source>
</evidence>
<protein>
    <submittedName>
        <fullName evidence="3">Phage P22-like portal protein</fullName>
    </submittedName>
</protein>
<dbReference type="Pfam" id="PF16510">
    <property type="entry name" value="P22_portal"/>
    <property type="match status" value="1"/>
</dbReference>
<name>A0A6J5M4K7_9CAUD</name>
<reference evidence="3" key="1">
    <citation type="submission" date="2020-04" db="EMBL/GenBank/DDBJ databases">
        <authorList>
            <person name="Chiriac C."/>
            <person name="Salcher M."/>
            <person name="Ghai R."/>
            <person name="Kavagutti S V."/>
        </authorList>
    </citation>
    <scope>NUCLEOTIDE SEQUENCE</scope>
</reference>
<proteinExistence type="predicted"/>
<evidence type="ECO:0000313" key="3">
    <source>
        <dbReference type="EMBL" id="CAB4141142.1"/>
    </source>
</evidence>